<dbReference type="SMART" id="SM00220">
    <property type="entry name" value="S_TKc"/>
    <property type="match status" value="1"/>
</dbReference>
<dbReference type="GO" id="GO:0004694">
    <property type="term" value="F:eukaryotic translation initiation factor 2alpha kinase activity"/>
    <property type="evidence" value="ECO:0007669"/>
    <property type="project" value="TreeGrafter"/>
</dbReference>
<dbReference type="PROSITE" id="PS00108">
    <property type="entry name" value="PROTEIN_KINASE_ST"/>
    <property type="match status" value="1"/>
</dbReference>
<name>A0AAV5TW70_9BILA</name>
<organism evidence="7 8">
    <name type="scientific">Pristionchus entomophagus</name>
    <dbReference type="NCBI Taxonomy" id="358040"/>
    <lineage>
        <taxon>Eukaryota</taxon>
        <taxon>Metazoa</taxon>
        <taxon>Ecdysozoa</taxon>
        <taxon>Nematoda</taxon>
        <taxon>Chromadorea</taxon>
        <taxon>Rhabditida</taxon>
        <taxon>Rhabditina</taxon>
        <taxon>Diplogasteromorpha</taxon>
        <taxon>Diplogasteroidea</taxon>
        <taxon>Neodiplogasteridae</taxon>
        <taxon>Pristionchus</taxon>
    </lineage>
</organism>
<feature type="domain" description="Protein kinase" evidence="6">
    <location>
        <begin position="1"/>
        <end position="131"/>
    </location>
</feature>
<dbReference type="GO" id="GO:0005737">
    <property type="term" value="C:cytoplasm"/>
    <property type="evidence" value="ECO:0007669"/>
    <property type="project" value="TreeGrafter"/>
</dbReference>
<evidence type="ECO:0000313" key="8">
    <source>
        <dbReference type="Proteomes" id="UP001432027"/>
    </source>
</evidence>
<evidence type="ECO:0000256" key="1">
    <source>
        <dbReference type="ARBA" id="ARBA00022679"/>
    </source>
</evidence>
<keyword evidence="4" id="KW-0067">ATP-binding</keyword>
<dbReference type="Proteomes" id="UP001432027">
    <property type="component" value="Unassembled WGS sequence"/>
</dbReference>
<dbReference type="PANTHER" id="PTHR11042:SF91">
    <property type="entry name" value="EUKARYOTIC TRANSLATION INITIATION FACTOR 2-ALPHA KINASE"/>
    <property type="match status" value="1"/>
</dbReference>
<dbReference type="SUPFAM" id="SSF56112">
    <property type="entry name" value="Protein kinase-like (PK-like)"/>
    <property type="match status" value="1"/>
</dbReference>
<evidence type="ECO:0000256" key="2">
    <source>
        <dbReference type="ARBA" id="ARBA00022741"/>
    </source>
</evidence>
<evidence type="ECO:0000256" key="3">
    <source>
        <dbReference type="ARBA" id="ARBA00022777"/>
    </source>
</evidence>
<evidence type="ECO:0000256" key="4">
    <source>
        <dbReference type="ARBA" id="ARBA00022840"/>
    </source>
</evidence>
<sequence>MNLIHRDLKPSNILFSEKDRLKLCDLGIATERMAKDSTQTVLTRTNIGTALYMSPEQSMFATYSSKTDVFSLGLILAELCIVMTTIERSKIFNNYRAGKQNNLIIDDEMSEIVTMLTMTDPKSRPSCREIL</sequence>
<dbReference type="Pfam" id="PF00069">
    <property type="entry name" value="Pkinase"/>
    <property type="match status" value="1"/>
</dbReference>
<comment type="similarity">
    <text evidence="5">Belongs to the protein kinase superfamily. Ser/Thr protein kinase family. GCN2 subfamily.</text>
</comment>
<dbReference type="PANTHER" id="PTHR11042">
    <property type="entry name" value="EUKARYOTIC TRANSLATION INITIATION FACTOR 2-ALPHA KINASE EIF2-ALPHA KINASE -RELATED"/>
    <property type="match status" value="1"/>
</dbReference>
<dbReference type="InterPro" id="IPR011009">
    <property type="entry name" value="Kinase-like_dom_sf"/>
</dbReference>
<keyword evidence="1" id="KW-0808">Transferase</keyword>
<accession>A0AAV5TW70</accession>
<dbReference type="GO" id="GO:0005634">
    <property type="term" value="C:nucleus"/>
    <property type="evidence" value="ECO:0007669"/>
    <property type="project" value="TreeGrafter"/>
</dbReference>
<dbReference type="InterPro" id="IPR000719">
    <property type="entry name" value="Prot_kinase_dom"/>
</dbReference>
<feature type="non-terminal residue" evidence="7">
    <location>
        <position position="131"/>
    </location>
</feature>
<dbReference type="InterPro" id="IPR050339">
    <property type="entry name" value="CC_SR_Kinase"/>
</dbReference>
<gene>
    <name evidence="7" type="ORF">PENTCL1PPCAC_20656</name>
</gene>
<dbReference type="PROSITE" id="PS50011">
    <property type="entry name" value="PROTEIN_KINASE_DOM"/>
    <property type="match status" value="1"/>
</dbReference>
<reference evidence="7" key="1">
    <citation type="submission" date="2023-10" db="EMBL/GenBank/DDBJ databases">
        <title>Genome assembly of Pristionchus species.</title>
        <authorList>
            <person name="Yoshida K."/>
            <person name="Sommer R.J."/>
        </authorList>
    </citation>
    <scope>NUCLEOTIDE SEQUENCE</scope>
    <source>
        <strain evidence="7">RS0144</strain>
    </source>
</reference>
<evidence type="ECO:0000313" key="7">
    <source>
        <dbReference type="EMBL" id="GMS98481.1"/>
    </source>
</evidence>
<proteinExistence type="inferred from homology"/>
<keyword evidence="8" id="KW-1185">Reference proteome</keyword>
<dbReference type="EMBL" id="BTSX01000005">
    <property type="protein sequence ID" value="GMS98481.1"/>
    <property type="molecule type" value="Genomic_DNA"/>
</dbReference>
<dbReference type="InterPro" id="IPR008271">
    <property type="entry name" value="Ser/Thr_kinase_AS"/>
</dbReference>
<keyword evidence="3" id="KW-0418">Kinase</keyword>
<keyword evidence="2" id="KW-0547">Nucleotide-binding</keyword>
<dbReference type="AlphaFoldDB" id="A0AAV5TW70"/>
<evidence type="ECO:0000259" key="6">
    <source>
        <dbReference type="PROSITE" id="PS50011"/>
    </source>
</evidence>
<dbReference type="GO" id="GO:0005524">
    <property type="term" value="F:ATP binding"/>
    <property type="evidence" value="ECO:0007669"/>
    <property type="project" value="UniProtKB-KW"/>
</dbReference>
<comment type="caution">
    <text evidence="7">The sequence shown here is derived from an EMBL/GenBank/DDBJ whole genome shotgun (WGS) entry which is preliminary data.</text>
</comment>
<protein>
    <recommendedName>
        <fullName evidence="6">Protein kinase domain-containing protein</fullName>
    </recommendedName>
</protein>
<evidence type="ECO:0000256" key="5">
    <source>
        <dbReference type="ARBA" id="ARBA00037982"/>
    </source>
</evidence>
<dbReference type="Gene3D" id="1.10.510.10">
    <property type="entry name" value="Transferase(Phosphotransferase) domain 1"/>
    <property type="match status" value="1"/>
</dbReference>